<dbReference type="OrthoDB" id="980363at2"/>
<organism evidence="1 2">
    <name type="scientific">Flavobacterium cheongpyeongense</name>
    <dbReference type="NCBI Taxonomy" id="2212651"/>
    <lineage>
        <taxon>Bacteria</taxon>
        <taxon>Pseudomonadati</taxon>
        <taxon>Bacteroidota</taxon>
        <taxon>Flavobacteriia</taxon>
        <taxon>Flavobacteriales</taxon>
        <taxon>Flavobacteriaceae</taxon>
        <taxon>Flavobacterium</taxon>
    </lineage>
</organism>
<gene>
    <name evidence="1" type="ORF">DMB65_07220</name>
</gene>
<name>A0A2V4BSW5_9FLAO</name>
<dbReference type="InterPro" id="IPR024508">
    <property type="entry name" value="DUF3226"/>
</dbReference>
<protein>
    <recommendedName>
        <fullName evidence="3">DUF4276 domain-containing protein</fullName>
    </recommendedName>
</protein>
<proteinExistence type="predicted"/>
<accession>A0A2V4BSW5</accession>
<dbReference type="Proteomes" id="UP000247903">
    <property type="component" value="Unassembled WGS sequence"/>
</dbReference>
<dbReference type="AlphaFoldDB" id="A0A2V4BSW5"/>
<dbReference type="Pfam" id="PF11536">
    <property type="entry name" value="DUF3226"/>
    <property type="match status" value="1"/>
</dbReference>
<evidence type="ECO:0000313" key="2">
    <source>
        <dbReference type="Proteomes" id="UP000247903"/>
    </source>
</evidence>
<comment type="caution">
    <text evidence="1">The sequence shown here is derived from an EMBL/GenBank/DDBJ whole genome shotgun (WGS) entry which is preliminary data.</text>
</comment>
<evidence type="ECO:0008006" key="3">
    <source>
        <dbReference type="Google" id="ProtNLM"/>
    </source>
</evidence>
<dbReference type="EMBL" id="QJHK01000004">
    <property type="protein sequence ID" value="PXY41727.1"/>
    <property type="molecule type" value="Genomic_DNA"/>
</dbReference>
<keyword evidence="2" id="KW-1185">Reference proteome</keyword>
<sequence>MNIKIFCEGISDQRFLRDFLFVHYKIAISEEELKKNNVIYNLGSWNKLKNHKLRITNDFSDYTSLIFLDADDEKVTDKPGFDATIKFVTELMATWNWSKYDIFVLPNHQDTGTVEDLLENVINKKHLQIFECWNEFENCLSKDKSLTIPAKKSKIYSYLECLHGVTNQEKDKCKDPNRDFQDESLWDIKNLENPYILKLKTFLDKHLK</sequence>
<evidence type="ECO:0000313" key="1">
    <source>
        <dbReference type="EMBL" id="PXY41727.1"/>
    </source>
</evidence>
<reference evidence="1 2" key="1">
    <citation type="submission" date="2018-05" db="EMBL/GenBank/DDBJ databases">
        <title>Flavobacterium sp. strain IMCC34759, incomplete genome.</title>
        <authorList>
            <person name="Joung Y."/>
            <person name="Cho J."/>
        </authorList>
    </citation>
    <scope>NUCLEOTIDE SEQUENCE [LARGE SCALE GENOMIC DNA]</scope>
    <source>
        <strain evidence="1 2">IMCC34759</strain>
    </source>
</reference>
<dbReference type="RefSeq" id="WP_110305963.1">
    <property type="nucleotide sequence ID" value="NZ_QJHK01000004.1"/>
</dbReference>